<organism evidence="10 11">
    <name type="scientific">Phaeovulum vinaykumarii</name>
    <dbReference type="NCBI Taxonomy" id="407234"/>
    <lineage>
        <taxon>Bacteria</taxon>
        <taxon>Pseudomonadati</taxon>
        <taxon>Pseudomonadota</taxon>
        <taxon>Alphaproteobacteria</taxon>
        <taxon>Rhodobacterales</taxon>
        <taxon>Paracoccaceae</taxon>
        <taxon>Phaeovulum</taxon>
    </lineage>
</organism>
<accession>A0A1N7L6C4</accession>
<evidence type="ECO:0000313" key="10">
    <source>
        <dbReference type="EMBL" id="SIS69367.1"/>
    </source>
</evidence>
<proteinExistence type="inferred from homology"/>
<gene>
    <name evidence="5" type="primary">xseA</name>
    <name evidence="10" type="ORF">SAMN05421795_102612</name>
</gene>
<dbReference type="GO" id="GO:0009318">
    <property type="term" value="C:exodeoxyribonuclease VII complex"/>
    <property type="evidence" value="ECO:0007669"/>
    <property type="project" value="UniProtKB-UniRule"/>
</dbReference>
<name>A0A1N7L6C4_9RHOB</name>
<keyword evidence="4 5" id="KW-0269">Exonuclease</keyword>
<keyword evidence="2 5" id="KW-0540">Nuclease</keyword>
<evidence type="ECO:0000256" key="6">
    <source>
        <dbReference type="RuleBase" id="RU004355"/>
    </source>
</evidence>
<evidence type="ECO:0000256" key="7">
    <source>
        <dbReference type="SAM" id="MobiDB-lite"/>
    </source>
</evidence>
<keyword evidence="11" id="KW-1185">Reference proteome</keyword>
<evidence type="ECO:0000256" key="3">
    <source>
        <dbReference type="ARBA" id="ARBA00022801"/>
    </source>
</evidence>
<feature type="compositionally biased region" description="Basic and acidic residues" evidence="7">
    <location>
        <begin position="526"/>
        <end position="536"/>
    </location>
</feature>
<feature type="domain" description="OB-fold nucleic acid binding" evidence="9">
    <location>
        <begin position="13"/>
        <end position="106"/>
    </location>
</feature>
<dbReference type="GO" id="GO:0005737">
    <property type="term" value="C:cytoplasm"/>
    <property type="evidence" value="ECO:0007669"/>
    <property type="project" value="UniProtKB-SubCell"/>
</dbReference>
<dbReference type="GO" id="GO:0003676">
    <property type="term" value="F:nucleic acid binding"/>
    <property type="evidence" value="ECO:0007669"/>
    <property type="project" value="InterPro"/>
</dbReference>
<keyword evidence="1 5" id="KW-0963">Cytoplasm</keyword>
<comment type="function">
    <text evidence="5">Bidirectionally degrades single-stranded DNA into large acid-insoluble oligonucleotides, which are then degraded further into small acid-soluble oligonucleotides.</text>
</comment>
<evidence type="ECO:0000256" key="5">
    <source>
        <dbReference type="HAMAP-Rule" id="MF_00378"/>
    </source>
</evidence>
<comment type="subunit">
    <text evidence="5">Heterooligomer composed of large and small subunits.</text>
</comment>
<keyword evidence="3 5" id="KW-0378">Hydrolase</keyword>
<dbReference type="EC" id="3.1.11.6" evidence="5"/>
<dbReference type="InterPro" id="IPR020579">
    <property type="entry name" value="Exonuc_VII_lsu_C"/>
</dbReference>
<evidence type="ECO:0000256" key="4">
    <source>
        <dbReference type="ARBA" id="ARBA00022839"/>
    </source>
</evidence>
<dbReference type="HAMAP" id="MF_00378">
    <property type="entry name" value="Exonuc_7_L"/>
    <property type="match status" value="1"/>
</dbReference>
<comment type="similarity">
    <text evidence="5 6">Belongs to the XseA family.</text>
</comment>
<dbReference type="EMBL" id="FTOM01000002">
    <property type="protein sequence ID" value="SIS69367.1"/>
    <property type="molecule type" value="Genomic_DNA"/>
</dbReference>
<dbReference type="GO" id="GO:0008855">
    <property type="term" value="F:exodeoxyribonuclease VII activity"/>
    <property type="evidence" value="ECO:0007669"/>
    <property type="project" value="UniProtKB-UniRule"/>
</dbReference>
<dbReference type="RefSeq" id="WP_076364501.1">
    <property type="nucleotide sequence ID" value="NZ_FTOM01000002.1"/>
</dbReference>
<dbReference type="InterPro" id="IPR025824">
    <property type="entry name" value="OB-fold_nuc-bd_dom"/>
</dbReference>
<dbReference type="Pfam" id="PF02601">
    <property type="entry name" value="Exonuc_VII_L"/>
    <property type="match status" value="1"/>
</dbReference>
<evidence type="ECO:0000259" key="8">
    <source>
        <dbReference type="Pfam" id="PF02601"/>
    </source>
</evidence>
<dbReference type="Pfam" id="PF13742">
    <property type="entry name" value="tRNA_anti_2"/>
    <property type="match status" value="1"/>
</dbReference>
<dbReference type="OrthoDB" id="9802795at2"/>
<evidence type="ECO:0000259" key="9">
    <source>
        <dbReference type="Pfam" id="PF13742"/>
    </source>
</evidence>
<dbReference type="AlphaFoldDB" id="A0A1N7L6C4"/>
<evidence type="ECO:0000313" key="11">
    <source>
        <dbReference type="Proteomes" id="UP000186098"/>
    </source>
</evidence>
<dbReference type="CDD" id="cd04489">
    <property type="entry name" value="ExoVII_LU_OBF"/>
    <property type="match status" value="1"/>
</dbReference>
<feature type="domain" description="Exonuclease VII large subunit C-terminal" evidence="8">
    <location>
        <begin position="129"/>
        <end position="499"/>
    </location>
</feature>
<dbReference type="NCBIfam" id="TIGR00237">
    <property type="entry name" value="xseA"/>
    <property type="match status" value="1"/>
</dbReference>
<protein>
    <recommendedName>
        <fullName evidence="5">Exodeoxyribonuclease 7 large subunit</fullName>
        <ecNumber evidence="5">3.1.11.6</ecNumber>
    </recommendedName>
    <alternativeName>
        <fullName evidence="5">Exodeoxyribonuclease VII large subunit</fullName>
        <shortName evidence="5">Exonuclease VII large subunit</shortName>
    </alternativeName>
</protein>
<dbReference type="Proteomes" id="UP000186098">
    <property type="component" value="Unassembled WGS sequence"/>
</dbReference>
<evidence type="ECO:0000256" key="2">
    <source>
        <dbReference type="ARBA" id="ARBA00022722"/>
    </source>
</evidence>
<dbReference type="InterPro" id="IPR003753">
    <property type="entry name" value="Exonuc_VII_L"/>
</dbReference>
<feature type="region of interest" description="Disordered" evidence="7">
    <location>
        <begin position="499"/>
        <end position="536"/>
    </location>
</feature>
<comment type="subcellular location">
    <subcellularLocation>
        <location evidence="5 6">Cytoplasm</location>
    </subcellularLocation>
</comment>
<dbReference type="STRING" id="407234.SAMN05421795_102612"/>
<sequence>MDELIEGGNAPEFTVSELSGAVKRVVEGEFGRVRVRGEVGRVSRPRSGHMYFDLKDENAVIAAVSWKGQVARMGLLPEEGMEVIASGRMTTFPGQSKYQLIVDDVQAAGEGALMAMLERRRKALAAEGLFDPARKRPIPFLPQVIGVVTSPSGAVIRDILHRLRERFPRHVLVWPVAVQGQSCAEEVARAIRGFNALPAGDLSGRIPRPDLLIVARGGGSLEDLWGFNEEIVVRAAAESAIPLISAVGHETDTTLIDHAADLRAPTPTAAAEMAVPVRRELIARVAEAGARLTRAETARAEARRQRLADLGRALGRPQTLLTGPRQRFDLWAERLEPGLRGLVARRRGDLAVRGARLAPSLLRGFLAWEARALRERGEKLARLAAQPAQRGRERLDGLAARLRPALDRLNQRVTGPEARLAVDLGDLSVRLDRAMAQRLEDRRARLDHAERLRQTLGYRETLRRGFAVVRDGAGALVTDRATAARAAALEIEFHDGRMAVGAGGGPPVPGGSGGAAPKPARRRAPRGRDGDQGSLF</sequence>
<reference evidence="11" key="1">
    <citation type="submission" date="2017-01" db="EMBL/GenBank/DDBJ databases">
        <authorList>
            <person name="Varghese N."/>
            <person name="Submissions S."/>
        </authorList>
    </citation>
    <scope>NUCLEOTIDE SEQUENCE [LARGE SCALE GENOMIC DNA]</scope>
    <source>
        <strain evidence="11">DSM 18714</strain>
    </source>
</reference>
<dbReference type="PANTHER" id="PTHR30008">
    <property type="entry name" value="EXODEOXYRIBONUCLEASE 7 LARGE SUBUNIT"/>
    <property type="match status" value="1"/>
</dbReference>
<dbReference type="GO" id="GO:0006308">
    <property type="term" value="P:DNA catabolic process"/>
    <property type="evidence" value="ECO:0007669"/>
    <property type="project" value="UniProtKB-UniRule"/>
</dbReference>
<evidence type="ECO:0000256" key="1">
    <source>
        <dbReference type="ARBA" id="ARBA00022490"/>
    </source>
</evidence>
<comment type="catalytic activity">
    <reaction evidence="5 6">
        <text>Exonucleolytic cleavage in either 5'- to 3'- or 3'- to 5'-direction to yield nucleoside 5'-phosphates.</text>
        <dbReference type="EC" id="3.1.11.6"/>
    </reaction>
</comment>
<feature type="compositionally biased region" description="Gly residues" evidence="7">
    <location>
        <begin position="501"/>
        <end position="514"/>
    </location>
</feature>
<dbReference type="PANTHER" id="PTHR30008:SF0">
    <property type="entry name" value="EXODEOXYRIBONUCLEASE 7 LARGE SUBUNIT"/>
    <property type="match status" value="1"/>
</dbReference>